<dbReference type="KEGG" id="skr:BRX40_04795"/>
<dbReference type="GeneID" id="44131873"/>
<dbReference type="RefSeq" id="WP_075150837.1">
    <property type="nucleotide sequence ID" value="NZ_CP018820.1"/>
</dbReference>
<sequence>MRHKTLASLLLLCGSTAALAHIAPGQTEPPLQNEMANQGVPAPESTAPETTSNTTDVEPSADPTNNGTEIAPEPNSTFY</sequence>
<dbReference type="EMBL" id="CP018820">
    <property type="protein sequence ID" value="APR51839.1"/>
    <property type="molecule type" value="Genomic_DNA"/>
</dbReference>
<dbReference type="AlphaFoldDB" id="A0A1L6J7F4"/>
<evidence type="ECO:0000313" key="3">
    <source>
        <dbReference type="EMBL" id="APR51839.1"/>
    </source>
</evidence>
<protein>
    <submittedName>
        <fullName evidence="3">Uncharacterized protein</fullName>
    </submittedName>
</protein>
<proteinExistence type="predicted"/>
<evidence type="ECO:0000313" key="5">
    <source>
        <dbReference type="EMBL" id="RSY87993.1"/>
    </source>
</evidence>
<keyword evidence="2" id="KW-0732">Signal</keyword>
<feature type="compositionally biased region" description="Polar residues" evidence="1">
    <location>
        <begin position="47"/>
        <end position="79"/>
    </location>
</feature>
<evidence type="ECO:0000313" key="4">
    <source>
        <dbReference type="EMBL" id="RSV08127.1"/>
    </source>
</evidence>
<dbReference type="OrthoDB" id="7583309at2"/>
<name>A0A1L6J7F4_9SPHN</name>
<evidence type="ECO:0000256" key="2">
    <source>
        <dbReference type="SAM" id="SignalP"/>
    </source>
</evidence>
<evidence type="ECO:0000313" key="6">
    <source>
        <dbReference type="Proteomes" id="UP000185161"/>
    </source>
</evidence>
<keyword evidence="6" id="KW-1185">Reference proteome</keyword>
<evidence type="ECO:0000313" key="7">
    <source>
        <dbReference type="Proteomes" id="UP000286681"/>
    </source>
</evidence>
<dbReference type="EMBL" id="QQWO01000001">
    <property type="protein sequence ID" value="RSV08127.1"/>
    <property type="molecule type" value="Genomic_DNA"/>
</dbReference>
<accession>A0A1L6J7F4</accession>
<reference evidence="6" key="2">
    <citation type="submission" date="2016-12" db="EMBL/GenBank/DDBJ databases">
        <title>Whole genome sequencing of Sphingomonas sp. ABOJV.</title>
        <authorList>
            <person name="Conlan S."/>
            <person name="Thomas P.J."/>
            <person name="Mullikin J."/>
            <person name="Palmore T.N."/>
            <person name="Frank K.M."/>
            <person name="Segre J.A."/>
        </authorList>
    </citation>
    <scope>NUCLEOTIDE SEQUENCE [LARGE SCALE GENOMIC DNA]</scope>
    <source>
        <strain evidence="6">ABOJV</strain>
    </source>
</reference>
<evidence type="ECO:0000313" key="8">
    <source>
        <dbReference type="Proteomes" id="UP000287746"/>
    </source>
</evidence>
<dbReference type="Proteomes" id="UP000185161">
    <property type="component" value="Chromosome"/>
</dbReference>
<organism evidence="3 6">
    <name type="scientific">Sphingomonas koreensis</name>
    <dbReference type="NCBI Taxonomy" id="93064"/>
    <lineage>
        <taxon>Bacteria</taxon>
        <taxon>Pseudomonadati</taxon>
        <taxon>Pseudomonadota</taxon>
        <taxon>Alphaproteobacteria</taxon>
        <taxon>Sphingomonadales</taxon>
        <taxon>Sphingomonadaceae</taxon>
        <taxon>Sphingomonas</taxon>
    </lineage>
</organism>
<dbReference type="Proteomes" id="UP000287746">
    <property type="component" value="Unassembled WGS sequence"/>
</dbReference>
<dbReference type="EMBL" id="QQYZ01000004">
    <property type="protein sequence ID" value="RSY87993.1"/>
    <property type="molecule type" value="Genomic_DNA"/>
</dbReference>
<gene>
    <name evidence="3" type="ORF">BRX40_04795</name>
    <name evidence="4" type="ORF">CA257_01215</name>
    <name evidence="5" type="ORF">DAH66_05860</name>
</gene>
<reference evidence="7 8" key="3">
    <citation type="submission" date="2018-07" db="EMBL/GenBank/DDBJ databases">
        <title>Genomic and Epidemiologic Investigation of an Indolent Hospital Outbreak.</title>
        <authorList>
            <person name="Johnson R.C."/>
            <person name="Deming C."/>
            <person name="Conlan S."/>
            <person name="Zellmer C.J."/>
            <person name="Michelin A.V."/>
            <person name="Lee-Lin S."/>
            <person name="Thomas P.J."/>
            <person name="Park M."/>
            <person name="Weingarten R.A."/>
            <person name="Less J."/>
            <person name="Dekker J.P."/>
            <person name="Frank K.M."/>
            <person name="Musser K.A."/>
            <person name="Mcquiston J.R."/>
            <person name="Henderson D.K."/>
            <person name="Lau A.F."/>
            <person name="Palmore T.N."/>
            <person name="Segre J.A."/>
        </authorList>
    </citation>
    <scope>NUCLEOTIDE SEQUENCE [LARGE SCALE GENOMIC DNA]</scope>
    <source>
        <strain evidence="5 8">SK-CDC1_0717</strain>
        <strain evidence="4 7">SK-NIH.Env10_0317</strain>
    </source>
</reference>
<dbReference type="Proteomes" id="UP000286681">
    <property type="component" value="Unassembled WGS sequence"/>
</dbReference>
<feature type="signal peptide" evidence="2">
    <location>
        <begin position="1"/>
        <end position="20"/>
    </location>
</feature>
<evidence type="ECO:0000256" key="1">
    <source>
        <dbReference type="SAM" id="MobiDB-lite"/>
    </source>
</evidence>
<feature type="region of interest" description="Disordered" evidence="1">
    <location>
        <begin position="25"/>
        <end position="79"/>
    </location>
</feature>
<feature type="chain" id="PRO_5041797811" evidence="2">
    <location>
        <begin position="21"/>
        <end position="79"/>
    </location>
</feature>
<reference evidence="3" key="1">
    <citation type="submission" date="2016-12" db="EMBL/GenBank/DDBJ databases">
        <title>Whole genome sequencing of Sphingomonas koreensis.</title>
        <authorList>
            <person name="Conlan S."/>
            <person name="Thomas P.J."/>
            <person name="Mullikin J."/>
            <person name="Palmore T.N."/>
            <person name="Frank K.M."/>
            <person name="Segre J.A."/>
        </authorList>
    </citation>
    <scope>NUCLEOTIDE SEQUENCE</scope>
    <source>
        <strain evidence="3">ABOJV</strain>
    </source>
</reference>